<feature type="compositionally biased region" description="Basic and acidic residues" evidence="1">
    <location>
        <begin position="18"/>
        <end position="38"/>
    </location>
</feature>
<proteinExistence type="predicted"/>
<sequence length="107" mass="11611">MSGPQQHEAATRSGFAEKSSKETEQKRWGKKQKNEQKESGGTCGLWCRATTAGFPSCGAQTDLPDDPRPRRAEQETPSQHDMTTMPSAAGLCTLSAHRTAYDDALLA</sequence>
<organism evidence="2 3">
    <name type="scientific">Drechslerella dactyloides</name>
    <name type="common">Nematode-trapping fungus</name>
    <name type="synonym">Arthrobotrys dactyloides</name>
    <dbReference type="NCBI Taxonomy" id="74499"/>
    <lineage>
        <taxon>Eukaryota</taxon>
        <taxon>Fungi</taxon>
        <taxon>Dikarya</taxon>
        <taxon>Ascomycota</taxon>
        <taxon>Pezizomycotina</taxon>
        <taxon>Orbiliomycetes</taxon>
        <taxon>Orbiliales</taxon>
        <taxon>Orbiliaceae</taxon>
        <taxon>Drechslerella</taxon>
    </lineage>
</organism>
<reference evidence="2" key="1">
    <citation type="submission" date="2023-01" db="EMBL/GenBank/DDBJ databases">
        <title>The chitinases involved in constricting ring structure development in the nematode-trapping fungus Drechslerella dactyloides.</title>
        <authorList>
            <person name="Wang R."/>
            <person name="Zhang L."/>
            <person name="Tang P."/>
            <person name="Li S."/>
            <person name="Liang L."/>
        </authorList>
    </citation>
    <scope>NUCLEOTIDE SEQUENCE</scope>
    <source>
        <strain evidence="2">YMF1.00031</strain>
    </source>
</reference>
<evidence type="ECO:0000313" key="2">
    <source>
        <dbReference type="EMBL" id="KAJ6261789.1"/>
    </source>
</evidence>
<evidence type="ECO:0000313" key="3">
    <source>
        <dbReference type="Proteomes" id="UP001221413"/>
    </source>
</evidence>
<accession>A0AAD6NKF4</accession>
<dbReference type="EMBL" id="JAQGDS010000003">
    <property type="protein sequence ID" value="KAJ6261789.1"/>
    <property type="molecule type" value="Genomic_DNA"/>
</dbReference>
<keyword evidence="3" id="KW-1185">Reference proteome</keyword>
<gene>
    <name evidence="2" type="ORF">Dda_2588</name>
</gene>
<protein>
    <submittedName>
        <fullName evidence="2">Uncharacterized protein</fullName>
    </submittedName>
</protein>
<comment type="caution">
    <text evidence="2">The sequence shown here is derived from an EMBL/GenBank/DDBJ whole genome shotgun (WGS) entry which is preliminary data.</text>
</comment>
<dbReference type="Proteomes" id="UP001221413">
    <property type="component" value="Unassembled WGS sequence"/>
</dbReference>
<dbReference type="AlphaFoldDB" id="A0AAD6NKF4"/>
<feature type="compositionally biased region" description="Basic and acidic residues" evidence="1">
    <location>
        <begin position="65"/>
        <end position="74"/>
    </location>
</feature>
<name>A0AAD6NKF4_DREDA</name>
<feature type="compositionally biased region" description="Polar residues" evidence="1">
    <location>
        <begin position="75"/>
        <end position="86"/>
    </location>
</feature>
<evidence type="ECO:0000256" key="1">
    <source>
        <dbReference type="SAM" id="MobiDB-lite"/>
    </source>
</evidence>
<feature type="region of interest" description="Disordered" evidence="1">
    <location>
        <begin position="1"/>
        <end position="89"/>
    </location>
</feature>